<dbReference type="HOGENOM" id="CLU_2306616_0_0_1"/>
<reference evidence="1 2" key="1">
    <citation type="journal article" date="2008" name="Nature">
        <title>The genome of Laccaria bicolor provides insights into mycorrhizal symbiosis.</title>
        <authorList>
            <person name="Martin F."/>
            <person name="Aerts A."/>
            <person name="Ahren D."/>
            <person name="Brun A."/>
            <person name="Danchin E.G.J."/>
            <person name="Duchaussoy F."/>
            <person name="Gibon J."/>
            <person name="Kohler A."/>
            <person name="Lindquist E."/>
            <person name="Pereda V."/>
            <person name="Salamov A."/>
            <person name="Shapiro H.J."/>
            <person name="Wuyts J."/>
            <person name="Blaudez D."/>
            <person name="Buee M."/>
            <person name="Brokstein P."/>
            <person name="Canbaeck B."/>
            <person name="Cohen D."/>
            <person name="Courty P.E."/>
            <person name="Coutinho P.M."/>
            <person name="Delaruelle C."/>
            <person name="Detter J.C."/>
            <person name="Deveau A."/>
            <person name="DiFazio S."/>
            <person name="Duplessis S."/>
            <person name="Fraissinet-Tachet L."/>
            <person name="Lucic E."/>
            <person name="Frey-Klett P."/>
            <person name="Fourrey C."/>
            <person name="Feussner I."/>
            <person name="Gay G."/>
            <person name="Grimwood J."/>
            <person name="Hoegger P.J."/>
            <person name="Jain P."/>
            <person name="Kilaru S."/>
            <person name="Labbe J."/>
            <person name="Lin Y.C."/>
            <person name="Legue V."/>
            <person name="Le Tacon F."/>
            <person name="Marmeisse R."/>
            <person name="Melayah D."/>
            <person name="Montanini B."/>
            <person name="Muratet M."/>
            <person name="Nehls U."/>
            <person name="Niculita-Hirzel H."/>
            <person name="Oudot-Le Secq M.P."/>
            <person name="Peter M."/>
            <person name="Quesneville H."/>
            <person name="Rajashekar B."/>
            <person name="Reich M."/>
            <person name="Rouhier N."/>
            <person name="Schmutz J."/>
            <person name="Yin T."/>
            <person name="Chalot M."/>
            <person name="Henrissat B."/>
            <person name="Kuees U."/>
            <person name="Lucas S."/>
            <person name="Van de Peer Y."/>
            <person name="Podila G.K."/>
            <person name="Polle A."/>
            <person name="Pukkila P.J."/>
            <person name="Richardson P.M."/>
            <person name="Rouze P."/>
            <person name="Sanders I.R."/>
            <person name="Stajich J.E."/>
            <person name="Tunlid A."/>
            <person name="Tuskan G."/>
            <person name="Grigoriev I.V."/>
        </authorList>
    </citation>
    <scope>NUCLEOTIDE SEQUENCE [LARGE SCALE GENOMIC DNA]</scope>
    <source>
        <strain evidence="2">S238N-H82 / ATCC MYA-4686</strain>
    </source>
</reference>
<dbReference type="KEGG" id="lbc:LACBIDRAFT_329065"/>
<dbReference type="EMBL" id="DS547109">
    <property type="protein sequence ID" value="EDR06229.1"/>
    <property type="molecule type" value="Genomic_DNA"/>
</dbReference>
<keyword evidence="2" id="KW-1185">Reference proteome</keyword>
<organism evidence="2">
    <name type="scientific">Laccaria bicolor (strain S238N-H82 / ATCC MYA-4686)</name>
    <name type="common">Bicoloured deceiver</name>
    <name type="synonym">Laccaria laccata var. bicolor</name>
    <dbReference type="NCBI Taxonomy" id="486041"/>
    <lineage>
        <taxon>Eukaryota</taxon>
        <taxon>Fungi</taxon>
        <taxon>Dikarya</taxon>
        <taxon>Basidiomycota</taxon>
        <taxon>Agaricomycotina</taxon>
        <taxon>Agaricomycetes</taxon>
        <taxon>Agaricomycetidae</taxon>
        <taxon>Agaricales</taxon>
        <taxon>Agaricineae</taxon>
        <taxon>Hydnangiaceae</taxon>
        <taxon>Laccaria</taxon>
    </lineage>
</organism>
<protein>
    <submittedName>
        <fullName evidence="1">Predicted protein</fullName>
    </submittedName>
</protein>
<dbReference type="RefSeq" id="XP_001883090.1">
    <property type="nucleotide sequence ID" value="XM_001883055.1"/>
</dbReference>
<dbReference type="Proteomes" id="UP000001194">
    <property type="component" value="Unassembled WGS sequence"/>
</dbReference>
<dbReference type="AlphaFoldDB" id="B0DGY2"/>
<dbReference type="GeneID" id="6078786"/>
<dbReference type="InParanoid" id="B0DGY2"/>
<sequence>MIYLHRLAAHCGIRFSGISIALSPPPTSPLKGEFHELKLSKKRKISWARRKNLSGTMFLMNEPDSGIHLVWNHVVEVRKENSTSNLHPRRPAEFVAMYPS</sequence>
<gene>
    <name evidence="1" type="ORF">LACBIDRAFT_329065</name>
</gene>
<proteinExistence type="predicted"/>
<evidence type="ECO:0000313" key="1">
    <source>
        <dbReference type="EMBL" id="EDR06229.1"/>
    </source>
</evidence>
<accession>B0DGY2</accession>
<name>B0DGY2_LACBS</name>
<evidence type="ECO:0000313" key="2">
    <source>
        <dbReference type="Proteomes" id="UP000001194"/>
    </source>
</evidence>